<dbReference type="InterPro" id="IPR046541">
    <property type="entry name" value="DUF6606"/>
</dbReference>
<keyword evidence="3" id="KW-1185">Reference proteome</keyword>
<evidence type="ECO:0000313" key="3">
    <source>
        <dbReference type="Proteomes" id="UP000240493"/>
    </source>
</evidence>
<reference evidence="2 3" key="1">
    <citation type="submission" date="2016-07" db="EMBL/GenBank/DDBJ databases">
        <title>Multiple horizontal gene transfer events from other fungi enriched the ability of initially mycotrophic Trichoderma (Ascomycota) to feed on dead plant biomass.</title>
        <authorList>
            <consortium name="DOE Joint Genome Institute"/>
            <person name="Aerts A."/>
            <person name="Atanasova L."/>
            <person name="Chenthamara K."/>
            <person name="Zhang J."/>
            <person name="Grujic M."/>
            <person name="Henrissat B."/>
            <person name="Kuo A."/>
            <person name="Salamov A."/>
            <person name="Lipzen A."/>
            <person name="Labutti K."/>
            <person name="Barry K."/>
            <person name="Miao Y."/>
            <person name="Rahimi M.J."/>
            <person name="Shen Q."/>
            <person name="Grigoriev I.V."/>
            <person name="Kubicek C.P."/>
            <person name="Druzhinina I.S."/>
        </authorList>
    </citation>
    <scope>NUCLEOTIDE SEQUENCE [LARGE SCALE GENOMIC DNA]</scope>
    <source>
        <strain evidence="2 3">CBS 433.97</strain>
    </source>
</reference>
<name>A0A2T3YQV9_TRIA4</name>
<dbReference type="Proteomes" id="UP000240493">
    <property type="component" value="Unassembled WGS sequence"/>
</dbReference>
<sequence>MAISGRLKGSFSPSSIAVSLEVFREEQYQEGLAKTIATMSHQDVSEMKPKIIKAGDQRSTRDAMLKYISIIFLSSE</sequence>
<dbReference type="Pfam" id="PF20255">
    <property type="entry name" value="DUF6606"/>
    <property type="match status" value="1"/>
</dbReference>
<protein>
    <recommendedName>
        <fullName evidence="1">DUF6606 domain-containing protein</fullName>
    </recommendedName>
</protein>
<dbReference type="STRING" id="1042311.A0A2T3YQV9"/>
<gene>
    <name evidence="2" type="ORF">M441DRAFT_84979</name>
</gene>
<accession>A0A2T3YQV9</accession>
<evidence type="ECO:0000313" key="2">
    <source>
        <dbReference type="EMBL" id="PTB34948.1"/>
    </source>
</evidence>
<dbReference type="OrthoDB" id="3182339at2759"/>
<proteinExistence type="predicted"/>
<organism evidence="2 3">
    <name type="scientific">Trichoderma asperellum (strain ATCC 204424 / CBS 433.97 / NBRC 101777)</name>
    <dbReference type="NCBI Taxonomy" id="1042311"/>
    <lineage>
        <taxon>Eukaryota</taxon>
        <taxon>Fungi</taxon>
        <taxon>Dikarya</taxon>
        <taxon>Ascomycota</taxon>
        <taxon>Pezizomycotina</taxon>
        <taxon>Sordariomycetes</taxon>
        <taxon>Hypocreomycetidae</taxon>
        <taxon>Hypocreales</taxon>
        <taxon>Hypocreaceae</taxon>
        <taxon>Trichoderma</taxon>
    </lineage>
</organism>
<dbReference type="EMBL" id="KZ679286">
    <property type="protein sequence ID" value="PTB34948.1"/>
    <property type="molecule type" value="Genomic_DNA"/>
</dbReference>
<feature type="domain" description="DUF6606" evidence="1">
    <location>
        <begin position="1"/>
        <end position="62"/>
    </location>
</feature>
<dbReference type="AlphaFoldDB" id="A0A2T3YQV9"/>
<evidence type="ECO:0000259" key="1">
    <source>
        <dbReference type="Pfam" id="PF20255"/>
    </source>
</evidence>